<feature type="transmembrane region" description="Helical" evidence="2">
    <location>
        <begin position="65"/>
        <end position="86"/>
    </location>
</feature>
<evidence type="ECO:0000256" key="2">
    <source>
        <dbReference type="SAM" id="Phobius"/>
    </source>
</evidence>
<dbReference type="EMBL" id="UINC01168993">
    <property type="protein sequence ID" value="SVD72315.1"/>
    <property type="molecule type" value="Genomic_DNA"/>
</dbReference>
<reference evidence="3" key="1">
    <citation type="submission" date="2018-05" db="EMBL/GenBank/DDBJ databases">
        <authorList>
            <person name="Lanie J.A."/>
            <person name="Ng W.-L."/>
            <person name="Kazmierczak K.M."/>
            <person name="Andrzejewski T.M."/>
            <person name="Davidsen T.M."/>
            <person name="Wayne K.J."/>
            <person name="Tettelin H."/>
            <person name="Glass J.I."/>
            <person name="Rusch D."/>
            <person name="Podicherti R."/>
            <person name="Tsui H.-C.T."/>
            <person name="Winkler M.E."/>
        </authorList>
    </citation>
    <scope>NUCLEOTIDE SEQUENCE</scope>
</reference>
<feature type="compositionally biased region" description="Basic and acidic residues" evidence="1">
    <location>
        <begin position="187"/>
        <end position="210"/>
    </location>
</feature>
<feature type="non-terminal residue" evidence="3">
    <location>
        <position position="1"/>
    </location>
</feature>
<feature type="compositionally biased region" description="Pro residues" evidence="1">
    <location>
        <begin position="103"/>
        <end position="116"/>
    </location>
</feature>
<feature type="region of interest" description="Disordered" evidence="1">
    <location>
        <begin position="96"/>
        <end position="210"/>
    </location>
</feature>
<feature type="compositionally biased region" description="Low complexity" evidence="1">
    <location>
        <begin position="139"/>
        <end position="148"/>
    </location>
</feature>
<name>A0A382XNX5_9ZZZZ</name>
<evidence type="ECO:0000256" key="1">
    <source>
        <dbReference type="SAM" id="MobiDB-lite"/>
    </source>
</evidence>
<keyword evidence="2" id="KW-0812">Transmembrane</keyword>
<feature type="compositionally biased region" description="Basic and acidic residues" evidence="1">
    <location>
        <begin position="154"/>
        <end position="168"/>
    </location>
</feature>
<dbReference type="AlphaFoldDB" id="A0A382XNX5"/>
<keyword evidence="2" id="KW-0472">Membrane</keyword>
<keyword evidence="2" id="KW-1133">Transmembrane helix</keyword>
<sequence length="210" mass="23021">VLWRLLLIPFALTFLIGGAAILSDDDCKYIDLGGNRRVMSYTCHSIGEAEAHRWPNRDRDLPGGAAGGLGLAIGSGMILLAVWPLITRFSENRRSSASYQSLPPSPRPPSPAPSHVPTPQVDAVPVAQHEPAAREPEIVESPEVVEPSEVAEENPARRAGPKENKEPMADDDPELVRLQEAVAAAEQKIEQRLEEQRRAEEDENRKTETV</sequence>
<feature type="non-terminal residue" evidence="3">
    <location>
        <position position="210"/>
    </location>
</feature>
<organism evidence="3">
    <name type="scientific">marine metagenome</name>
    <dbReference type="NCBI Taxonomy" id="408172"/>
    <lineage>
        <taxon>unclassified sequences</taxon>
        <taxon>metagenomes</taxon>
        <taxon>ecological metagenomes</taxon>
    </lineage>
</organism>
<accession>A0A382XNX5</accession>
<evidence type="ECO:0000313" key="3">
    <source>
        <dbReference type="EMBL" id="SVD72315.1"/>
    </source>
</evidence>
<protein>
    <submittedName>
        <fullName evidence="3">Uncharacterized protein</fullName>
    </submittedName>
</protein>
<proteinExistence type="predicted"/>
<gene>
    <name evidence="3" type="ORF">METZ01_LOCUS425169</name>
</gene>